<sequence length="274" mass="29167">MQLIEVPAKTGYVWFRQGIWLFRRNPLAFITLFFTYLLAITLVSMVPVIGSALPLVFIPGIAVGFMAACRDTVAGKPVMPTILVDGFRSYGTVATQRLLVLGVIYVASMVLVVAAAAMVDSGAMLNAMVGATSDASTNTSPDALVVPPGSLLSLLVATLLYLPVAMLFWFAPVLVAWHDVPPAKALFFSVVSCWRNRGAFVVYGVLWFGVALGTSLVLSLVLQAVGAGIDTLKLMMPVLMAIIGAMVYCSFYATYRGCFGVQEPNAPATPSSGR</sequence>
<accession>A0A1B4PYS4</accession>
<dbReference type="AlphaFoldDB" id="A0A1B4PYS4"/>
<dbReference type="Proteomes" id="UP000094776">
    <property type="component" value="Chromosome 2"/>
</dbReference>
<evidence type="ECO:0008006" key="4">
    <source>
        <dbReference type="Google" id="ProtNLM"/>
    </source>
</evidence>
<dbReference type="RefSeq" id="WP_069274154.1">
    <property type="nucleotide sequence ID" value="NZ_CP013444.1"/>
</dbReference>
<gene>
    <name evidence="2" type="ORF">WT26_24280</name>
</gene>
<keyword evidence="1" id="KW-0472">Membrane</keyword>
<feature type="transmembrane region" description="Helical" evidence="1">
    <location>
        <begin position="198"/>
        <end position="222"/>
    </location>
</feature>
<name>A0A1B4PYS4_BURCE</name>
<feature type="transmembrane region" description="Helical" evidence="1">
    <location>
        <begin position="52"/>
        <end position="69"/>
    </location>
</feature>
<evidence type="ECO:0000256" key="1">
    <source>
        <dbReference type="SAM" id="Phobius"/>
    </source>
</evidence>
<organism evidence="2 3">
    <name type="scientific">Burkholderia cepacia</name>
    <name type="common">Pseudomonas cepacia</name>
    <dbReference type="NCBI Taxonomy" id="292"/>
    <lineage>
        <taxon>Bacteria</taxon>
        <taxon>Pseudomonadati</taxon>
        <taxon>Pseudomonadota</taxon>
        <taxon>Betaproteobacteria</taxon>
        <taxon>Burkholderiales</taxon>
        <taxon>Burkholderiaceae</taxon>
        <taxon>Burkholderia</taxon>
        <taxon>Burkholderia cepacia complex</taxon>
    </lineage>
</organism>
<dbReference type="EMBL" id="CP013444">
    <property type="protein sequence ID" value="AOK19085.1"/>
    <property type="molecule type" value="Genomic_DNA"/>
</dbReference>
<feature type="transmembrane region" description="Helical" evidence="1">
    <location>
        <begin position="26"/>
        <end position="46"/>
    </location>
</feature>
<dbReference type="InterPro" id="IPR047798">
    <property type="entry name" value="BPSS1780-like"/>
</dbReference>
<protein>
    <recommendedName>
        <fullName evidence="4">Transmembrane protein</fullName>
    </recommendedName>
</protein>
<dbReference type="NCBIfam" id="NF041043">
    <property type="entry name" value="BPSS1780_fam"/>
    <property type="match status" value="1"/>
</dbReference>
<feature type="transmembrane region" description="Helical" evidence="1">
    <location>
        <begin position="151"/>
        <end position="177"/>
    </location>
</feature>
<proteinExistence type="predicted"/>
<keyword evidence="1" id="KW-1133">Transmembrane helix</keyword>
<evidence type="ECO:0000313" key="2">
    <source>
        <dbReference type="EMBL" id="AOK19085.1"/>
    </source>
</evidence>
<feature type="transmembrane region" description="Helical" evidence="1">
    <location>
        <begin position="234"/>
        <end position="255"/>
    </location>
</feature>
<reference evidence="2 3" key="1">
    <citation type="submission" date="2015-12" db="EMBL/GenBank/DDBJ databases">
        <title>Diversity of Burkholderia near neighbor genomes.</title>
        <authorList>
            <person name="Sahl J."/>
            <person name="Wagner D."/>
            <person name="Keim P."/>
        </authorList>
    </citation>
    <scope>NUCLEOTIDE SEQUENCE [LARGE SCALE GENOMIC DNA]</scope>
    <source>
        <strain evidence="2 3">MSMB1184WGS</strain>
    </source>
</reference>
<evidence type="ECO:0000313" key="3">
    <source>
        <dbReference type="Proteomes" id="UP000094776"/>
    </source>
</evidence>
<keyword evidence="1" id="KW-0812">Transmembrane</keyword>
<feature type="transmembrane region" description="Helical" evidence="1">
    <location>
        <begin position="98"/>
        <end position="119"/>
    </location>
</feature>